<gene>
    <name evidence="1" type="ORF">D5400_18450</name>
</gene>
<dbReference type="OrthoDB" id="8378722at2"/>
<organism evidence="1 2">
    <name type="scientific">Georhizobium profundi</name>
    <dbReference type="NCBI Taxonomy" id="2341112"/>
    <lineage>
        <taxon>Bacteria</taxon>
        <taxon>Pseudomonadati</taxon>
        <taxon>Pseudomonadota</taxon>
        <taxon>Alphaproteobacteria</taxon>
        <taxon>Hyphomicrobiales</taxon>
        <taxon>Rhizobiaceae</taxon>
        <taxon>Georhizobium</taxon>
    </lineage>
</organism>
<dbReference type="EMBL" id="CP032509">
    <property type="protein sequence ID" value="AZN73004.1"/>
    <property type="molecule type" value="Genomic_DNA"/>
</dbReference>
<reference evidence="1 2" key="1">
    <citation type="submission" date="2018-09" db="EMBL/GenBank/DDBJ databases">
        <title>Marinorhizobium profundi gen. nov., sp. nov., isolated from a deep-sea sediment sample from the New Britain Trench and proposal of Marinorhizobiaceae fam. nov. in the order Rhizobiales of the class Alphaproteobacteria.</title>
        <authorList>
            <person name="Cao J."/>
        </authorList>
    </citation>
    <scope>NUCLEOTIDE SEQUENCE [LARGE SCALE GENOMIC DNA]</scope>
    <source>
        <strain evidence="1 2">WS11</strain>
    </source>
</reference>
<keyword evidence="2" id="KW-1185">Reference proteome</keyword>
<dbReference type="KEGG" id="abaw:D5400_18450"/>
<sequence length="86" mass="9613">MTTRTSQTVFRFEAPFRLPGFDAVQPAGQYRVDYDEELLEAGSRLAWRRVGAFIHLPAIGVNAATQQMVPVDPAALEAMQHKDQQP</sequence>
<dbReference type="AlphaFoldDB" id="A0A3Q8XQM2"/>
<evidence type="ECO:0000313" key="1">
    <source>
        <dbReference type="EMBL" id="AZN73004.1"/>
    </source>
</evidence>
<name>A0A3Q8XQM2_9HYPH</name>
<dbReference type="RefSeq" id="WP_126011474.1">
    <property type="nucleotide sequence ID" value="NZ_CP032509.1"/>
</dbReference>
<accession>A0A3Q8XQM2</accession>
<evidence type="ECO:0000313" key="2">
    <source>
        <dbReference type="Proteomes" id="UP000268192"/>
    </source>
</evidence>
<dbReference type="Proteomes" id="UP000268192">
    <property type="component" value="Chromosome"/>
</dbReference>
<protein>
    <submittedName>
        <fullName evidence="1">Uncharacterized protein</fullName>
    </submittedName>
</protein>
<proteinExistence type="predicted"/>